<dbReference type="Proteomes" id="UP001140096">
    <property type="component" value="Unassembled WGS sequence"/>
</dbReference>
<gene>
    <name evidence="1" type="primary">CYS4</name>
    <name evidence="1" type="ORF">H4S07_001478</name>
</gene>
<evidence type="ECO:0000313" key="1">
    <source>
        <dbReference type="EMBL" id="KAJ2812325.1"/>
    </source>
</evidence>
<sequence length="524" mass="57620">MADHEMSCMCDAAPGNQPHRHRELYVFVVDKVNDRWICKQPEPPILNSVLDHIGNTPLVRLNRIAKAEGLQCELLAKCEYFNAGGSVKDRIAHRILEEAEVDGLIKPGDTIIEATSGNTGIGLALACAVKGYKCIITLPEKMSQEKVDVLRALGAQTIRTPTEAAWDSPQSHISVAKRLHADIPNSMILGQYTSPYNPVAHYDGTAEEILRACNNQLDMLVVGAGTGGTLTGIARKIKERCPECLIVGVDPIGSILAQPESLNQPPSGMYHVEGIGYDFIPDTLDRSIVDHWIKITDKPSFTMARRLIREEGLMCGGSSGGAVWAAVEAARSLGPGKRVVTILPDSVRNYMSRFLNDGWMENHSFLDSDEELRKKSERNAHWHGARVKDLNLKRAVVIEMSTPVLDAVELMKENGFDQLPVITARGILRGIVTLGNVLSLVTTGRVTSDAKVADVMFRFQTGSSKKFREITPETPLAELEHFFENNIAGIVTERLSIDEDRVAFLPVHVITAVDLLTHLISKKN</sequence>
<evidence type="ECO:0000313" key="2">
    <source>
        <dbReference type="Proteomes" id="UP001140096"/>
    </source>
</evidence>
<keyword evidence="1" id="KW-0456">Lyase</keyword>
<organism evidence="1 2">
    <name type="scientific">Coemansia furcata</name>
    <dbReference type="NCBI Taxonomy" id="417177"/>
    <lineage>
        <taxon>Eukaryota</taxon>
        <taxon>Fungi</taxon>
        <taxon>Fungi incertae sedis</taxon>
        <taxon>Zoopagomycota</taxon>
        <taxon>Kickxellomycotina</taxon>
        <taxon>Kickxellomycetes</taxon>
        <taxon>Kickxellales</taxon>
        <taxon>Kickxellaceae</taxon>
        <taxon>Coemansia</taxon>
    </lineage>
</organism>
<name>A0ACC1LPB3_9FUNG</name>
<keyword evidence="2" id="KW-1185">Reference proteome</keyword>
<reference evidence="1" key="1">
    <citation type="submission" date="2022-07" db="EMBL/GenBank/DDBJ databases">
        <title>Phylogenomic reconstructions and comparative analyses of Kickxellomycotina fungi.</title>
        <authorList>
            <person name="Reynolds N.K."/>
            <person name="Stajich J.E."/>
            <person name="Barry K."/>
            <person name="Grigoriev I.V."/>
            <person name="Crous P."/>
            <person name="Smith M.E."/>
        </authorList>
    </citation>
    <scope>NUCLEOTIDE SEQUENCE</scope>
    <source>
        <strain evidence="1">CBS 102833</strain>
    </source>
</reference>
<proteinExistence type="predicted"/>
<dbReference type="EMBL" id="JANBUP010000246">
    <property type="protein sequence ID" value="KAJ2812325.1"/>
    <property type="molecule type" value="Genomic_DNA"/>
</dbReference>
<accession>A0ACC1LPB3</accession>
<comment type="caution">
    <text evidence="1">The sequence shown here is derived from an EMBL/GenBank/DDBJ whole genome shotgun (WGS) entry which is preliminary data.</text>
</comment>
<dbReference type="EC" id="4.2.1.22" evidence="1"/>
<protein>
    <submittedName>
        <fullName evidence="1">Cystathionine beta-synthase</fullName>
        <ecNumber evidence="1">4.2.1.22</ecNumber>
    </submittedName>
</protein>